<feature type="domain" description="STAS" evidence="1">
    <location>
        <begin position="6"/>
        <end position="117"/>
    </location>
</feature>
<evidence type="ECO:0000313" key="3">
    <source>
        <dbReference type="Proteomes" id="UP000320314"/>
    </source>
</evidence>
<dbReference type="InterPro" id="IPR051932">
    <property type="entry name" value="Bact_StressResp_Reg"/>
</dbReference>
<dbReference type="Gene3D" id="3.30.750.24">
    <property type="entry name" value="STAS domain"/>
    <property type="match status" value="1"/>
</dbReference>
<dbReference type="InterPro" id="IPR002645">
    <property type="entry name" value="STAS_dom"/>
</dbReference>
<comment type="caution">
    <text evidence="2">The sequence shown here is derived from an EMBL/GenBank/DDBJ whole genome shotgun (WGS) entry which is preliminary data.</text>
</comment>
<dbReference type="OrthoDB" id="9797171at2"/>
<name>A0A506U5U6_9HYPH</name>
<evidence type="ECO:0000259" key="1">
    <source>
        <dbReference type="PROSITE" id="PS50801"/>
    </source>
</evidence>
<dbReference type="RefSeq" id="WP_141167005.1">
    <property type="nucleotide sequence ID" value="NZ_VHLH01000018.1"/>
</dbReference>
<dbReference type="AlphaFoldDB" id="A0A506U5U6"/>
<accession>A0A506U5U6</accession>
<dbReference type="PROSITE" id="PS50801">
    <property type="entry name" value="STAS"/>
    <property type="match status" value="1"/>
</dbReference>
<dbReference type="SUPFAM" id="SSF52091">
    <property type="entry name" value="SpoIIaa-like"/>
    <property type="match status" value="1"/>
</dbReference>
<dbReference type="CDD" id="cd07041">
    <property type="entry name" value="STAS_RsbR_RsbS_like"/>
    <property type="match status" value="1"/>
</dbReference>
<reference evidence="2 3" key="1">
    <citation type="submission" date="2019-06" db="EMBL/GenBank/DDBJ databases">
        <authorList>
            <person name="Li M."/>
        </authorList>
    </citation>
    <scope>NUCLEOTIDE SEQUENCE [LARGE SCALE GENOMIC DNA]</scope>
    <source>
        <strain evidence="2 3">BGMRC6574</strain>
    </source>
</reference>
<proteinExistence type="predicted"/>
<gene>
    <name evidence="2" type="ORF">FJU11_10475</name>
</gene>
<evidence type="ECO:0000313" key="2">
    <source>
        <dbReference type="EMBL" id="TPW27959.1"/>
    </source>
</evidence>
<keyword evidence="3" id="KW-1185">Reference proteome</keyword>
<protein>
    <submittedName>
        <fullName evidence="2">STAS domain-containing protein</fullName>
    </submittedName>
</protein>
<dbReference type="PANTHER" id="PTHR33745:SF1">
    <property type="entry name" value="RSBT ANTAGONIST PROTEIN RSBS"/>
    <property type="match status" value="1"/>
</dbReference>
<dbReference type="InterPro" id="IPR036513">
    <property type="entry name" value="STAS_dom_sf"/>
</dbReference>
<sequence length="122" mass="12690">MAGASGSVPIVTIAGCVVVAIRDDLDDQDILTLQDELVEEVSRRSANGVVIDISSLEIVDTFAGRMLGAMAQMAGMMNARTIVVGMRPAVAMTLVDLGMTLEGVETALNADRAIEAIRAGQA</sequence>
<organism evidence="2 3">
    <name type="scientific">Pararhizobium mangrovi</name>
    <dbReference type="NCBI Taxonomy" id="2590452"/>
    <lineage>
        <taxon>Bacteria</taxon>
        <taxon>Pseudomonadati</taxon>
        <taxon>Pseudomonadota</taxon>
        <taxon>Alphaproteobacteria</taxon>
        <taxon>Hyphomicrobiales</taxon>
        <taxon>Rhizobiaceae</taxon>
        <taxon>Rhizobium/Agrobacterium group</taxon>
        <taxon>Pararhizobium</taxon>
    </lineage>
</organism>
<dbReference type="Proteomes" id="UP000320314">
    <property type="component" value="Unassembled WGS sequence"/>
</dbReference>
<dbReference type="PANTHER" id="PTHR33745">
    <property type="entry name" value="RSBT ANTAGONIST PROTEIN RSBS-RELATED"/>
    <property type="match status" value="1"/>
</dbReference>
<dbReference type="Pfam" id="PF01740">
    <property type="entry name" value="STAS"/>
    <property type="match status" value="1"/>
</dbReference>
<dbReference type="EMBL" id="VHLH01000018">
    <property type="protein sequence ID" value="TPW27959.1"/>
    <property type="molecule type" value="Genomic_DNA"/>
</dbReference>